<evidence type="ECO:0000256" key="2">
    <source>
        <dbReference type="SAM" id="Coils"/>
    </source>
</evidence>
<dbReference type="AlphaFoldDB" id="A0A8W8NVQ8"/>
<evidence type="ECO:0000256" key="1">
    <source>
        <dbReference type="PROSITE-ProRule" id="PRU00024"/>
    </source>
</evidence>
<dbReference type="SMART" id="SM00336">
    <property type="entry name" value="BBOX"/>
    <property type="match status" value="2"/>
</dbReference>
<protein>
    <recommendedName>
        <fullName evidence="3">B box-type domain-containing protein</fullName>
    </recommendedName>
</protein>
<dbReference type="InterPro" id="IPR000315">
    <property type="entry name" value="Znf_B-box"/>
</dbReference>
<dbReference type="EnsemblMetazoa" id="G8596.1">
    <property type="protein sequence ID" value="G8596.1:cds"/>
    <property type="gene ID" value="G8596"/>
</dbReference>
<keyword evidence="1" id="KW-0863">Zinc-finger</keyword>
<accession>A0A8W8NVQ8</accession>
<dbReference type="GO" id="GO:0008270">
    <property type="term" value="F:zinc ion binding"/>
    <property type="evidence" value="ECO:0007669"/>
    <property type="project" value="UniProtKB-KW"/>
</dbReference>
<evidence type="ECO:0000313" key="5">
    <source>
        <dbReference type="Proteomes" id="UP000005408"/>
    </source>
</evidence>
<name>A0A8W8NVQ8_MAGGI</name>
<organism evidence="4 5">
    <name type="scientific">Magallana gigas</name>
    <name type="common">Pacific oyster</name>
    <name type="synonym">Crassostrea gigas</name>
    <dbReference type="NCBI Taxonomy" id="29159"/>
    <lineage>
        <taxon>Eukaryota</taxon>
        <taxon>Metazoa</taxon>
        <taxon>Spiralia</taxon>
        <taxon>Lophotrochozoa</taxon>
        <taxon>Mollusca</taxon>
        <taxon>Bivalvia</taxon>
        <taxon>Autobranchia</taxon>
        <taxon>Pteriomorphia</taxon>
        <taxon>Ostreida</taxon>
        <taxon>Ostreoidea</taxon>
        <taxon>Ostreidae</taxon>
        <taxon>Magallana</taxon>
    </lineage>
</organism>
<keyword evidence="2" id="KW-0175">Coiled coil</keyword>
<evidence type="ECO:0000259" key="3">
    <source>
        <dbReference type="PROSITE" id="PS50119"/>
    </source>
</evidence>
<proteinExistence type="predicted"/>
<sequence length="508" mass="59789">MMFSSVWKILKKPCQKSETVAGQHFVECDNCETDSAQYFCKSCTGNLCENCKKTHETKRLTQDHVVVLLSKYKSDPFVCQNSKKGKCPCKVKESLKHEREKIESHWVPFLEKMQEEEESKKKLLSDKVSDVKTEIEEHFDQIIVKITSRKEETIRNFEEEKQNATNAIDKTILEIKENTRKFEDRKDEIRNILAREDEDLQNSMCMKIKEEKLTPNRMSYEVEDFCPGSLENNIVQQIFGKPPAIHETVQHNWFVNWMFSKRYIIVCKSVQQSTQVNMQNQDDVHYVECDNCEQEAAHYHCKTCYGHLCKDCKMTHESKRLTRGHSLILLSEYSRGTNIKQDQCTCEIRRKLKEEMETIENYWLPFLKQSQEEEYGKKKSLSENVRHVKHEMEEQYGKLVKRFTDLKNKAIAQLEEEEGQASIAIDKTIEEMKNTVCLLDCRVKKLKDYLEDDENLPKNMCNEINKESISVKRFTYIRVDPFCPGNLDTCCLQQVFGYLPTVTLKQMK</sequence>
<dbReference type="PROSITE" id="PS50119">
    <property type="entry name" value="ZF_BBOX"/>
    <property type="match status" value="2"/>
</dbReference>
<dbReference type="CDD" id="cd19757">
    <property type="entry name" value="Bbox1"/>
    <property type="match status" value="2"/>
</dbReference>
<keyword evidence="1" id="KW-0862">Zinc</keyword>
<feature type="coiled-coil region" evidence="2">
    <location>
        <begin position="147"/>
        <end position="174"/>
    </location>
</feature>
<keyword evidence="5" id="KW-1185">Reference proteome</keyword>
<feature type="domain" description="B box-type" evidence="3">
    <location>
        <begin position="23"/>
        <end position="69"/>
    </location>
</feature>
<keyword evidence="1" id="KW-0479">Metal-binding</keyword>
<evidence type="ECO:0000313" key="4">
    <source>
        <dbReference type="EnsemblMetazoa" id="G8596.1:cds"/>
    </source>
</evidence>
<feature type="coiled-coil region" evidence="2">
    <location>
        <begin position="389"/>
        <end position="431"/>
    </location>
</feature>
<reference evidence="4" key="1">
    <citation type="submission" date="2022-08" db="UniProtKB">
        <authorList>
            <consortium name="EnsemblMetazoa"/>
        </authorList>
    </citation>
    <scope>IDENTIFICATION</scope>
    <source>
        <strain evidence="4">05x7-T-G4-1.051#20</strain>
    </source>
</reference>
<dbReference type="Proteomes" id="UP000005408">
    <property type="component" value="Unassembled WGS sequence"/>
</dbReference>
<feature type="domain" description="B box-type" evidence="3">
    <location>
        <begin position="284"/>
        <end position="330"/>
    </location>
</feature>